<comment type="caution">
    <text evidence="4">The sequence shown here is derived from an EMBL/GenBank/DDBJ whole genome shotgun (WGS) entry which is preliminary data.</text>
</comment>
<dbReference type="SUPFAM" id="SSF51735">
    <property type="entry name" value="NAD(P)-binding Rossmann-fold domains"/>
    <property type="match status" value="1"/>
</dbReference>
<sequence length="277" mass="30287">MATKRTVAHARVLITGAASGMGLLYAERAVAEGALDVILWDRNGEKLETIAARLNAEPGRSRVHSYQVDIGDPTSIAENAERVLAEVGGPDVLINNAGIVRGKYFWEHDIDSDIIETMRINALGPMLVTRAFLPRMIAGNRPARIVNIASAAGMISNPRMSVYASSKWAVIGWSDSLRLELVQQGHRHVAVTTVAPSYISTGMFAGARGPVLTPIMTPEYVVDRVWTSMLAGKPLLLMPWSVHIAKVTKGLLPTAIWDQMADRVFHLYTTMEKFTGR</sequence>
<evidence type="ECO:0000313" key="5">
    <source>
        <dbReference type="Proteomes" id="UP000776164"/>
    </source>
</evidence>
<keyword evidence="2" id="KW-0560">Oxidoreductase</keyword>
<dbReference type="PRINTS" id="PR00080">
    <property type="entry name" value="SDRFAMILY"/>
</dbReference>
<evidence type="ECO:0000256" key="3">
    <source>
        <dbReference type="RuleBase" id="RU000363"/>
    </source>
</evidence>
<dbReference type="PANTHER" id="PTHR24322:SF736">
    <property type="entry name" value="RETINOL DEHYDROGENASE 10"/>
    <property type="match status" value="1"/>
</dbReference>
<evidence type="ECO:0000313" key="4">
    <source>
        <dbReference type="EMBL" id="MBM7472074.1"/>
    </source>
</evidence>
<gene>
    <name evidence="4" type="ORF">JOE66_001708</name>
</gene>
<organism evidence="4 5">
    <name type="scientific">Subtercola frigoramans</name>
    <dbReference type="NCBI Taxonomy" id="120298"/>
    <lineage>
        <taxon>Bacteria</taxon>
        <taxon>Bacillati</taxon>
        <taxon>Actinomycetota</taxon>
        <taxon>Actinomycetes</taxon>
        <taxon>Micrococcales</taxon>
        <taxon>Microbacteriaceae</taxon>
        <taxon>Subtercola</taxon>
    </lineage>
</organism>
<proteinExistence type="inferred from homology"/>
<dbReference type="EMBL" id="JAFBBU010000001">
    <property type="protein sequence ID" value="MBM7472074.1"/>
    <property type="molecule type" value="Genomic_DNA"/>
</dbReference>
<dbReference type="InterPro" id="IPR020904">
    <property type="entry name" value="Sc_DH/Rdtase_CS"/>
</dbReference>
<dbReference type="InterPro" id="IPR002347">
    <property type="entry name" value="SDR_fam"/>
</dbReference>
<evidence type="ECO:0000256" key="1">
    <source>
        <dbReference type="ARBA" id="ARBA00006484"/>
    </source>
</evidence>
<dbReference type="PANTHER" id="PTHR24322">
    <property type="entry name" value="PKSB"/>
    <property type="match status" value="1"/>
</dbReference>
<comment type="similarity">
    <text evidence="1 3">Belongs to the short-chain dehydrogenases/reductases (SDR) family.</text>
</comment>
<dbReference type="Pfam" id="PF00106">
    <property type="entry name" value="adh_short"/>
    <property type="match status" value="1"/>
</dbReference>
<keyword evidence="5" id="KW-1185">Reference proteome</keyword>
<dbReference type="Proteomes" id="UP000776164">
    <property type="component" value="Unassembled WGS sequence"/>
</dbReference>
<evidence type="ECO:0000256" key="2">
    <source>
        <dbReference type="ARBA" id="ARBA00023002"/>
    </source>
</evidence>
<name>A0ABS2L4W3_9MICO</name>
<dbReference type="PROSITE" id="PS00061">
    <property type="entry name" value="ADH_SHORT"/>
    <property type="match status" value="1"/>
</dbReference>
<accession>A0ABS2L4W3</accession>
<reference evidence="4 5" key="1">
    <citation type="submission" date="2021-01" db="EMBL/GenBank/DDBJ databases">
        <title>Sequencing the genomes of 1000 actinobacteria strains.</title>
        <authorList>
            <person name="Klenk H.-P."/>
        </authorList>
    </citation>
    <scope>NUCLEOTIDE SEQUENCE [LARGE SCALE GENOMIC DNA]</scope>
    <source>
        <strain evidence="4 5">DSM 13057</strain>
    </source>
</reference>
<dbReference type="Gene3D" id="3.40.50.720">
    <property type="entry name" value="NAD(P)-binding Rossmann-like Domain"/>
    <property type="match status" value="1"/>
</dbReference>
<dbReference type="PRINTS" id="PR00081">
    <property type="entry name" value="GDHRDH"/>
</dbReference>
<dbReference type="RefSeq" id="WP_307827122.1">
    <property type="nucleotide sequence ID" value="NZ_BAAAHT010000013.1"/>
</dbReference>
<dbReference type="InterPro" id="IPR036291">
    <property type="entry name" value="NAD(P)-bd_dom_sf"/>
</dbReference>
<protein>
    <submittedName>
        <fullName evidence="4">Short-subunit dehydrogenase</fullName>
    </submittedName>
</protein>